<dbReference type="GO" id="GO:0003677">
    <property type="term" value="F:DNA binding"/>
    <property type="evidence" value="ECO:0007669"/>
    <property type="project" value="UniProtKB-KW"/>
</dbReference>
<evidence type="ECO:0000259" key="2">
    <source>
        <dbReference type="PROSITE" id="PS50943"/>
    </source>
</evidence>
<organism evidence="3 4">
    <name type="scientific">Clostridium thermobutyricum</name>
    <dbReference type="NCBI Taxonomy" id="29372"/>
    <lineage>
        <taxon>Bacteria</taxon>
        <taxon>Bacillati</taxon>
        <taxon>Bacillota</taxon>
        <taxon>Clostridia</taxon>
        <taxon>Eubacteriales</taxon>
        <taxon>Clostridiaceae</taxon>
        <taxon>Clostridium</taxon>
    </lineage>
</organism>
<dbReference type="Proteomes" id="UP000013097">
    <property type="component" value="Unassembled WGS sequence"/>
</dbReference>
<feature type="domain" description="HTH cro/C1-type" evidence="2">
    <location>
        <begin position="6"/>
        <end position="60"/>
    </location>
</feature>
<dbReference type="CDD" id="cd00093">
    <property type="entry name" value="HTH_XRE"/>
    <property type="match status" value="1"/>
</dbReference>
<dbReference type="SMART" id="SM00530">
    <property type="entry name" value="HTH_XRE"/>
    <property type="match status" value="1"/>
</dbReference>
<reference evidence="3 4" key="1">
    <citation type="submission" date="2013-01" db="EMBL/GenBank/DDBJ databases">
        <title>The Genome Sequence of Clostridium colicanis 209318.</title>
        <authorList>
            <consortium name="The Broad Institute Genome Sequencing Platform"/>
            <person name="Earl A."/>
            <person name="Ward D."/>
            <person name="Feldgarden M."/>
            <person name="Gevers D."/>
            <person name="Courvalin P."/>
            <person name="Lambert T."/>
            <person name="Walker B."/>
            <person name="Young S.K."/>
            <person name="Zeng Q."/>
            <person name="Gargeya S."/>
            <person name="Fitzgerald M."/>
            <person name="Haas B."/>
            <person name="Abouelleil A."/>
            <person name="Alvarado L."/>
            <person name="Arachchi H.M."/>
            <person name="Berlin A.M."/>
            <person name="Chapman S.B."/>
            <person name="Dewar J."/>
            <person name="Goldberg J."/>
            <person name="Griggs A."/>
            <person name="Gujja S."/>
            <person name="Hansen M."/>
            <person name="Howarth C."/>
            <person name="Imamovic A."/>
            <person name="Larimer J."/>
            <person name="McCowan C."/>
            <person name="Murphy C."/>
            <person name="Neiman D."/>
            <person name="Pearson M."/>
            <person name="Priest M."/>
            <person name="Roberts A."/>
            <person name="Saif S."/>
            <person name="Shea T."/>
            <person name="Sisk P."/>
            <person name="Sykes S."/>
            <person name="Wortman J."/>
            <person name="Nusbaum C."/>
            <person name="Birren B."/>
        </authorList>
    </citation>
    <scope>NUCLEOTIDE SEQUENCE [LARGE SCALE GENOMIC DNA]</scope>
    <source>
        <strain evidence="3 4">209318</strain>
    </source>
</reference>
<evidence type="ECO:0000256" key="1">
    <source>
        <dbReference type="ARBA" id="ARBA00023125"/>
    </source>
</evidence>
<dbReference type="Pfam" id="PF01381">
    <property type="entry name" value="HTH_3"/>
    <property type="match status" value="1"/>
</dbReference>
<dbReference type="AlphaFoldDB" id="N9XUI9"/>
<gene>
    <name evidence="3" type="ORF">HMPREF1092_00564</name>
</gene>
<comment type="caution">
    <text evidence="3">The sequence shown here is derived from an EMBL/GenBank/DDBJ whole genome shotgun (WGS) entry which is preliminary data.</text>
</comment>
<dbReference type="InterPro" id="IPR010982">
    <property type="entry name" value="Lambda_DNA-bd_dom_sf"/>
</dbReference>
<proteinExistence type="predicted"/>
<dbReference type="eggNOG" id="COG1476">
    <property type="taxonomic scope" value="Bacteria"/>
</dbReference>
<name>N9XUI9_9CLOT</name>
<evidence type="ECO:0000313" key="4">
    <source>
        <dbReference type="Proteomes" id="UP000013097"/>
    </source>
</evidence>
<dbReference type="SUPFAM" id="SSF47413">
    <property type="entry name" value="lambda repressor-like DNA-binding domains"/>
    <property type="match status" value="1"/>
</dbReference>
<dbReference type="PATRIC" id="fig|999411.4.peg.547"/>
<dbReference type="HOGENOM" id="CLU_066192_44_5_9"/>
<sequence length="67" mass="7888">MLKFNVKSERVKQDIQQKDFAKELGITPQYLCLIEKGKVEPRRDLMIKIAKALDTTVQELFFTDEEE</sequence>
<dbReference type="EMBL" id="AGYT01000007">
    <property type="protein sequence ID" value="ENZ03378.1"/>
    <property type="molecule type" value="Genomic_DNA"/>
</dbReference>
<dbReference type="PROSITE" id="PS50943">
    <property type="entry name" value="HTH_CROC1"/>
    <property type="match status" value="1"/>
</dbReference>
<evidence type="ECO:0000313" key="3">
    <source>
        <dbReference type="EMBL" id="ENZ03378.1"/>
    </source>
</evidence>
<dbReference type="PANTHER" id="PTHR46558">
    <property type="entry name" value="TRACRIPTIONAL REGULATORY PROTEIN-RELATED-RELATED"/>
    <property type="match status" value="1"/>
</dbReference>
<keyword evidence="1" id="KW-0238">DNA-binding</keyword>
<dbReference type="Gene3D" id="1.10.260.40">
    <property type="entry name" value="lambda repressor-like DNA-binding domains"/>
    <property type="match status" value="1"/>
</dbReference>
<keyword evidence="4" id="KW-1185">Reference proteome</keyword>
<protein>
    <recommendedName>
        <fullName evidence="2">HTH cro/C1-type domain-containing protein</fullName>
    </recommendedName>
</protein>
<dbReference type="PANTHER" id="PTHR46558:SF3">
    <property type="entry name" value="TRANSCRIPTIONAL REGULATOR"/>
    <property type="match status" value="1"/>
</dbReference>
<accession>N9XUI9</accession>
<dbReference type="InterPro" id="IPR001387">
    <property type="entry name" value="Cro/C1-type_HTH"/>
</dbReference>